<reference evidence="2 3" key="1">
    <citation type="submission" date="2014-10" db="EMBL/GenBank/DDBJ databases">
        <title>Draft genome sequence of Actinoplanes utahensis NRRL 12052.</title>
        <authorList>
            <person name="Velasco-Bucheli B."/>
            <person name="del Cerro C."/>
            <person name="Hormigo D."/>
            <person name="Garcia J.L."/>
            <person name="Acebal C."/>
            <person name="Arroyo M."/>
            <person name="de la Mata I."/>
        </authorList>
    </citation>
    <scope>NUCLEOTIDE SEQUENCE [LARGE SCALE GENOMIC DNA]</scope>
    <source>
        <strain evidence="2 3">NRRL 12052</strain>
    </source>
</reference>
<evidence type="ECO:0000256" key="1">
    <source>
        <dbReference type="SAM" id="MobiDB-lite"/>
    </source>
</evidence>
<protein>
    <submittedName>
        <fullName evidence="2">Uncharacterized protein</fullName>
    </submittedName>
</protein>
<gene>
    <name evidence="2" type="ORF">MB27_21120</name>
</gene>
<organism evidence="2 3">
    <name type="scientific">Actinoplanes utahensis</name>
    <dbReference type="NCBI Taxonomy" id="1869"/>
    <lineage>
        <taxon>Bacteria</taxon>
        <taxon>Bacillati</taxon>
        <taxon>Actinomycetota</taxon>
        <taxon>Actinomycetes</taxon>
        <taxon>Micromonosporales</taxon>
        <taxon>Micromonosporaceae</taxon>
        <taxon>Actinoplanes</taxon>
    </lineage>
</organism>
<proteinExistence type="predicted"/>
<sequence length="60" mass="6343">MRIGACQTPEILDEVDAAIRLVQEFTDQVGMWLVSSDVTGERDVERVGPGPTGSSAPPGT</sequence>
<feature type="region of interest" description="Disordered" evidence="1">
    <location>
        <begin position="38"/>
        <end position="60"/>
    </location>
</feature>
<dbReference type="RefSeq" id="WP_043526842.1">
    <property type="nucleotide sequence ID" value="NZ_BAABKU010000030.1"/>
</dbReference>
<dbReference type="EMBL" id="JRTT01000024">
    <property type="protein sequence ID" value="KHD75723.1"/>
    <property type="molecule type" value="Genomic_DNA"/>
</dbReference>
<name>A0A0A6UKW4_ACTUT</name>
<dbReference type="AlphaFoldDB" id="A0A0A6UKW4"/>
<comment type="caution">
    <text evidence="2">The sequence shown here is derived from an EMBL/GenBank/DDBJ whole genome shotgun (WGS) entry which is preliminary data.</text>
</comment>
<evidence type="ECO:0000313" key="3">
    <source>
        <dbReference type="Proteomes" id="UP000054537"/>
    </source>
</evidence>
<feature type="compositionally biased region" description="Low complexity" evidence="1">
    <location>
        <begin position="48"/>
        <end position="60"/>
    </location>
</feature>
<accession>A0A0A6UKW4</accession>
<keyword evidence="3" id="KW-1185">Reference proteome</keyword>
<dbReference type="OrthoDB" id="4008466at2"/>
<dbReference type="Proteomes" id="UP000054537">
    <property type="component" value="Unassembled WGS sequence"/>
</dbReference>
<evidence type="ECO:0000313" key="2">
    <source>
        <dbReference type="EMBL" id="KHD75723.1"/>
    </source>
</evidence>